<evidence type="ECO:0000313" key="7">
    <source>
        <dbReference type="EMBL" id="KAK3727114.1"/>
    </source>
</evidence>
<dbReference type="SUPFAM" id="SSF48371">
    <property type="entry name" value="ARM repeat"/>
    <property type="match status" value="1"/>
</dbReference>
<evidence type="ECO:0000313" key="8">
    <source>
        <dbReference type="Proteomes" id="UP001283361"/>
    </source>
</evidence>
<accession>A0AAE0XZ72</accession>
<protein>
    <recommendedName>
        <fullName evidence="5">V-type proton ATPase subunit H</fullName>
    </recommendedName>
</protein>
<dbReference type="PANTHER" id="PTHR10698:SF0">
    <property type="entry name" value="V-TYPE PROTON ATPASE SUBUNIT H"/>
    <property type="match status" value="1"/>
</dbReference>
<evidence type="ECO:0000256" key="3">
    <source>
        <dbReference type="ARBA" id="ARBA00022781"/>
    </source>
</evidence>
<dbReference type="Gene3D" id="1.25.40.150">
    <property type="entry name" value="V-type ATPase, subunit H, C-terminal domain"/>
    <property type="match status" value="1"/>
</dbReference>
<evidence type="ECO:0000256" key="5">
    <source>
        <dbReference type="PIRNR" id="PIRNR032184"/>
    </source>
</evidence>
<dbReference type="InterPro" id="IPR004908">
    <property type="entry name" value="ATPase_V1-cplx_hsu"/>
</dbReference>
<dbReference type="PANTHER" id="PTHR10698">
    <property type="entry name" value="V-TYPE PROTON ATPASE SUBUNIT H"/>
    <property type="match status" value="1"/>
</dbReference>
<keyword evidence="2 5" id="KW-0813">Transport</keyword>
<proteinExistence type="inferred from homology"/>
<feature type="domain" description="ATPase V1 complex subunit H C-terminal" evidence="6">
    <location>
        <begin position="341"/>
        <end position="456"/>
    </location>
</feature>
<dbReference type="GO" id="GO:0000221">
    <property type="term" value="C:vacuolar proton-transporting V-type ATPase, V1 domain"/>
    <property type="evidence" value="ECO:0007669"/>
    <property type="project" value="UniProtKB-UniRule"/>
</dbReference>
<dbReference type="InterPro" id="IPR016024">
    <property type="entry name" value="ARM-type_fold"/>
</dbReference>
<dbReference type="Gene3D" id="1.25.10.10">
    <property type="entry name" value="Leucine-rich Repeat Variant"/>
    <property type="match status" value="1"/>
</dbReference>
<organism evidence="7 8">
    <name type="scientific">Elysia crispata</name>
    <name type="common">lettuce slug</name>
    <dbReference type="NCBI Taxonomy" id="231223"/>
    <lineage>
        <taxon>Eukaryota</taxon>
        <taxon>Metazoa</taxon>
        <taxon>Spiralia</taxon>
        <taxon>Lophotrochozoa</taxon>
        <taxon>Mollusca</taxon>
        <taxon>Gastropoda</taxon>
        <taxon>Heterobranchia</taxon>
        <taxon>Euthyneura</taxon>
        <taxon>Panpulmonata</taxon>
        <taxon>Sacoglossa</taxon>
        <taxon>Placobranchoidea</taxon>
        <taxon>Plakobranchidae</taxon>
        <taxon>Elysia</taxon>
    </lineage>
</organism>
<sequence length="479" mass="55295">MSGGQTTSSSHVIEDLEKLGSVGQIPTSKLQEHAESVRKNNVNWKSYLQGQMISQEVYNFISQFDRASAETRAKLLNDNPFQFVVVFRMLMEGISRDQTLQYVLTMLDDVLQEDKGRVEIFKNYAKKKKESVWQPFFHLLDRDDKFIVYQASRIIAKIACWSKELMERKSLHSYMVWLKDQIKIPNNEYLLSAGRCLQMMLRIDTYRIMFVEVDGVSAIISVLAGSPSFQVQYQLVFCLWCISHNSNLAASMNRGNIIPTLADVLSDAVKEKVTRIVLATFRNLVDNVKEETVRQEHALAMVQCKVLKHLELLEGRHIQDEDVIDDLKFMIEKLQESIRDLSSLDEYITEVKSGRLEWSPVHKSDRFWHENAVHLNDHNYELLKMLVRLLDTSRDPLVLSVAAHDIGEYVRYYPRGKNIVEQLGGKQLVMQYMMHTDPNVKYEALIAVQKLMVHNWEYVGKKPDGKQLAPPAGSIPRRA</sequence>
<comment type="caution">
    <text evidence="7">The sequence shown here is derived from an EMBL/GenBank/DDBJ whole genome shotgun (WGS) entry which is preliminary data.</text>
</comment>
<dbReference type="InterPro" id="IPR011987">
    <property type="entry name" value="ATPase_V1-cplx_hsu_C"/>
</dbReference>
<evidence type="ECO:0000256" key="1">
    <source>
        <dbReference type="ARBA" id="ARBA00008613"/>
    </source>
</evidence>
<keyword evidence="3 5" id="KW-0375">Hydrogen ion transport</keyword>
<dbReference type="FunFam" id="1.25.40.150:FF:000001">
    <property type="entry name" value="V-type proton ATPase subunit H"/>
    <property type="match status" value="1"/>
</dbReference>
<gene>
    <name evidence="7" type="ORF">RRG08_048215</name>
</gene>
<comment type="function">
    <text evidence="5">Subunit of the V1 complex of vacuolar(H+)-ATPase (V-ATPase), a multisubunit enzyme composed of a peripheral complex (V1) that hydrolyzes ATP and a membrane integral complex (V0) that translocates protons. V-ATPase is responsible for acidifying and maintaining the pH of intracellular compartments.</text>
</comment>
<dbReference type="Proteomes" id="UP001283361">
    <property type="component" value="Unassembled WGS sequence"/>
</dbReference>
<dbReference type="GO" id="GO:0046961">
    <property type="term" value="F:proton-transporting ATPase activity, rotational mechanism"/>
    <property type="evidence" value="ECO:0007669"/>
    <property type="project" value="UniProtKB-UniRule"/>
</dbReference>
<keyword evidence="8" id="KW-1185">Reference proteome</keyword>
<dbReference type="InterPro" id="IPR038497">
    <property type="entry name" value="ATPase_V1-cplx_hsu_C_sf"/>
</dbReference>
<evidence type="ECO:0000256" key="4">
    <source>
        <dbReference type="ARBA" id="ARBA00023065"/>
    </source>
</evidence>
<dbReference type="FunFam" id="1.25.10.10:FF:000067">
    <property type="entry name" value="V-type proton ATPase subunit H"/>
    <property type="match status" value="1"/>
</dbReference>
<dbReference type="Pfam" id="PF03224">
    <property type="entry name" value="V-ATPase_H_N"/>
    <property type="match status" value="1"/>
</dbReference>
<dbReference type="Pfam" id="PF11698">
    <property type="entry name" value="V-ATPase_H_C"/>
    <property type="match status" value="1"/>
</dbReference>
<evidence type="ECO:0000256" key="2">
    <source>
        <dbReference type="ARBA" id="ARBA00022448"/>
    </source>
</evidence>
<dbReference type="PIRSF" id="PIRSF032184">
    <property type="entry name" value="ATPase_V1_H"/>
    <property type="match status" value="1"/>
</dbReference>
<dbReference type="EMBL" id="JAWDGP010007257">
    <property type="protein sequence ID" value="KAK3727114.1"/>
    <property type="molecule type" value="Genomic_DNA"/>
</dbReference>
<dbReference type="GO" id="GO:0005765">
    <property type="term" value="C:lysosomal membrane"/>
    <property type="evidence" value="ECO:0007669"/>
    <property type="project" value="TreeGrafter"/>
</dbReference>
<name>A0AAE0XZ72_9GAST</name>
<keyword evidence="4 5" id="KW-0406">Ion transport</keyword>
<dbReference type="InterPro" id="IPR011989">
    <property type="entry name" value="ARM-like"/>
</dbReference>
<comment type="subunit">
    <text evidence="5">V-ATPase is a heteromultimeric enzyme made up of two complexes: the ATP-hydrolytic V1 complex and the proton translocation V0 complex.</text>
</comment>
<comment type="similarity">
    <text evidence="1 5">Belongs to the V-ATPase H subunit family.</text>
</comment>
<dbReference type="AlphaFoldDB" id="A0AAE0XZ72"/>
<reference evidence="7" key="1">
    <citation type="journal article" date="2023" name="G3 (Bethesda)">
        <title>A reference genome for the long-term kleptoplast-retaining sea slug Elysia crispata morphotype clarki.</title>
        <authorList>
            <person name="Eastman K.E."/>
            <person name="Pendleton A.L."/>
            <person name="Shaikh M.A."/>
            <person name="Suttiyut T."/>
            <person name="Ogas R."/>
            <person name="Tomko P."/>
            <person name="Gavelis G."/>
            <person name="Widhalm J.R."/>
            <person name="Wisecaver J.H."/>
        </authorList>
    </citation>
    <scope>NUCLEOTIDE SEQUENCE</scope>
    <source>
        <strain evidence="7">ECLA1</strain>
    </source>
</reference>
<evidence type="ECO:0000259" key="6">
    <source>
        <dbReference type="Pfam" id="PF11698"/>
    </source>
</evidence>
<dbReference type="CDD" id="cd00256">
    <property type="entry name" value="VATPase_H"/>
    <property type="match status" value="1"/>
</dbReference>